<dbReference type="PANTHER" id="PTHR30071:SF1">
    <property type="entry name" value="CYTOCHROME B_B6 PROTEIN-RELATED"/>
    <property type="match status" value="1"/>
</dbReference>
<comment type="caution">
    <text evidence="10">The sequence shown here is derived from an EMBL/GenBank/DDBJ whole genome shotgun (WGS) entry which is preliminary data.</text>
</comment>
<keyword evidence="5" id="KW-0201">Cytochrome c-type biogenesis</keyword>
<feature type="transmembrane region" description="Helical" evidence="8">
    <location>
        <begin position="135"/>
        <end position="153"/>
    </location>
</feature>
<dbReference type="AlphaFoldDB" id="A0A326U0L3"/>
<feature type="transmembrane region" description="Helical" evidence="8">
    <location>
        <begin position="205"/>
        <end position="226"/>
    </location>
</feature>
<keyword evidence="6 8" id="KW-1133">Transmembrane helix</keyword>
<dbReference type="PRINTS" id="PR01386">
    <property type="entry name" value="CCMCBIOGNSIS"/>
</dbReference>
<feature type="transmembrane region" description="Helical" evidence="8">
    <location>
        <begin position="165"/>
        <end position="185"/>
    </location>
</feature>
<dbReference type="Proteomes" id="UP000248806">
    <property type="component" value="Unassembled WGS sequence"/>
</dbReference>
<dbReference type="InterPro" id="IPR045062">
    <property type="entry name" value="Cyt_c_biogenesis_CcsA/CcmC"/>
</dbReference>
<accession>A0A326U0L3</accession>
<dbReference type="PANTHER" id="PTHR30071">
    <property type="entry name" value="HEME EXPORTER PROTEIN C"/>
    <property type="match status" value="1"/>
</dbReference>
<dbReference type="OrthoDB" id="9814290at2"/>
<feature type="transmembrane region" description="Helical" evidence="8">
    <location>
        <begin position="64"/>
        <end position="91"/>
    </location>
</feature>
<keyword evidence="11" id="KW-1185">Reference proteome</keyword>
<comment type="similarity">
    <text evidence="2">Belongs to the CcmC/CycZ/HelC family.</text>
</comment>
<dbReference type="EMBL" id="QKUF01000024">
    <property type="protein sequence ID" value="PZW23927.1"/>
    <property type="molecule type" value="Genomic_DNA"/>
</dbReference>
<evidence type="ECO:0000256" key="3">
    <source>
        <dbReference type="ARBA" id="ARBA00016463"/>
    </source>
</evidence>
<dbReference type="GO" id="GO:0015232">
    <property type="term" value="F:heme transmembrane transporter activity"/>
    <property type="evidence" value="ECO:0007669"/>
    <property type="project" value="InterPro"/>
</dbReference>
<dbReference type="GO" id="GO:0005886">
    <property type="term" value="C:plasma membrane"/>
    <property type="evidence" value="ECO:0007669"/>
    <property type="project" value="TreeGrafter"/>
</dbReference>
<keyword evidence="7 8" id="KW-0472">Membrane</keyword>
<feature type="transmembrane region" description="Helical" evidence="8">
    <location>
        <begin position="26"/>
        <end position="52"/>
    </location>
</feature>
<evidence type="ECO:0000256" key="2">
    <source>
        <dbReference type="ARBA" id="ARBA00005840"/>
    </source>
</evidence>
<comment type="subcellular location">
    <subcellularLocation>
        <location evidence="1">Membrane</location>
        <topology evidence="1">Multi-pass membrane protein</topology>
    </subcellularLocation>
</comment>
<keyword evidence="4 8" id="KW-0812">Transmembrane</keyword>
<evidence type="ECO:0000313" key="11">
    <source>
        <dbReference type="Proteomes" id="UP000248806"/>
    </source>
</evidence>
<evidence type="ECO:0000256" key="4">
    <source>
        <dbReference type="ARBA" id="ARBA00022692"/>
    </source>
</evidence>
<organism evidence="10 11">
    <name type="scientific">Thermosporothrix hazakensis</name>
    <dbReference type="NCBI Taxonomy" id="644383"/>
    <lineage>
        <taxon>Bacteria</taxon>
        <taxon>Bacillati</taxon>
        <taxon>Chloroflexota</taxon>
        <taxon>Ktedonobacteria</taxon>
        <taxon>Ktedonobacterales</taxon>
        <taxon>Thermosporotrichaceae</taxon>
        <taxon>Thermosporothrix</taxon>
    </lineage>
</organism>
<dbReference type="InterPro" id="IPR003557">
    <property type="entry name" value="Cyt_c_biogenesis_CcmC"/>
</dbReference>
<dbReference type="RefSeq" id="WP_111325152.1">
    <property type="nucleotide sequence ID" value="NZ_BIFX01000001.1"/>
</dbReference>
<evidence type="ECO:0000256" key="5">
    <source>
        <dbReference type="ARBA" id="ARBA00022748"/>
    </source>
</evidence>
<evidence type="ECO:0000256" key="8">
    <source>
        <dbReference type="SAM" id="Phobius"/>
    </source>
</evidence>
<evidence type="ECO:0000256" key="7">
    <source>
        <dbReference type="ARBA" id="ARBA00023136"/>
    </source>
</evidence>
<proteinExistence type="inferred from homology"/>
<reference evidence="10 11" key="1">
    <citation type="submission" date="2018-06" db="EMBL/GenBank/DDBJ databases">
        <title>Genomic Encyclopedia of Archaeal and Bacterial Type Strains, Phase II (KMG-II): from individual species to whole genera.</title>
        <authorList>
            <person name="Goeker M."/>
        </authorList>
    </citation>
    <scope>NUCLEOTIDE SEQUENCE [LARGE SCALE GENOMIC DNA]</scope>
    <source>
        <strain evidence="10 11">ATCC BAA-1881</strain>
    </source>
</reference>
<dbReference type="InterPro" id="IPR002541">
    <property type="entry name" value="Cyt_c_assembly"/>
</dbReference>
<gene>
    <name evidence="10" type="ORF">EI42_04852</name>
</gene>
<dbReference type="Pfam" id="PF01578">
    <property type="entry name" value="Cytochrom_C_asm"/>
    <property type="match status" value="1"/>
</dbReference>
<sequence>MALTDHTLPAERKAARVAGQERDTKLPLVSLVLAGLSLIGGLISAWMIFLYAPTDALQKDPQRIFYLHLACAWVGMLAFVLLAVTSIVALIRRNERWDWISRANAEVGAVFLTIALVTGSLWGRPIWGAWWVWEPKLTATLIMWFMYIGYLMLRSYMGRTLDSMRVGAVMAILGAIDVPIIYLAVNWWRGQHPTQVSQLPPEMLLTMLVVLLTFTIFYVFLVMQVYQLQRLQTLAQRLRLLVMR</sequence>
<evidence type="ECO:0000259" key="9">
    <source>
        <dbReference type="Pfam" id="PF01578"/>
    </source>
</evidence>
<protein>
    <recommendedName>
        <fullName evidence="3">Heme exporter protein C</fullName>
    </recommendedName>
</protein>
<dbReference type="GO" id="GO:0020037">
    <property type="term" value="F:heme binding"/>
    <property type="evidence" value="ECO:0007669"/>
    <property type="project" value="InterPro"/>
</dbReference>
<evidence type="ECO:0000256" key="6">
    <source>
        <dbReference type="ARBA" id="ARBA00022989"/>
    </source>
</evidence>
<name>A0A326U0L3_THEHA</name>
<evidence type="ECO:0000256" key="1">
    <source>
        <dbReference type="ARBA" id="ARBA00004141"/>
    </source>
</evidence>
<evidence type="ECO:0000313" key="10">
    <source>
        <dbReference type="EMBL" id="PZW23927.1"/>
    </source>
</evidence>
<dbReference type="GO" id="GO:0017004">
    <property type="term" value="P:cytochrome complex assembly"/>
    <property type="evidence" value="ECO:0007669"/>
    <property type="project" value="UniProtKB-KW"/>
</dbReference>
<feature type="domain" description="Cytochrome c assembly protein" evidence="9">
    <location>
        <begin position="32"/>
        <end position="190"/>
    </location>
</feature>
<feature type="transmembrane region" description="Helical" evidence="8">
    <location>
        <begin position="103"/>
        <end position="123"/>
    </location>
</feature>